<comment type="subcellular location">
    <subcellularLocation>
        <location evidence="1 7">Cell membrane</location>
        <topology evidence="1 7">Multi-pass membrane protein</topology>
    </subcellularLocation>
</comment>
<feature type="transmembrane region" description="Helical" evidence="7">
    <location>
        <begin position="38"/>
        <end position="59"/>
    </location>
</feature>
<dbReference type="AlphaFoldDB" id="A0A0D0URH4"/>
<protein>
    <submittedName>
        <fullName evidence="10">ABC transporter permease</fullName>
    </submittedName>
</protein>
<dbReference type="GO" id="GO:0055085">
    <property type="term" value="P:transmembrane transport"/>
    <property type="evidence" value="ECO:0007669"/>
    <property type="project" value="InterPro"/>
</dbReference>
<gene>
    <name evidence="10" type="ORF">TK50_27760</name>
</gene>
<dbReference type="PROSITE" id="PS50928">
    <property type="entry name" value="ABC_TM1"/>
    <property type="match status" value="1"/>
</dbReference>
<keyword evidence="5 7" id="KW-1133">Transmembrane helix</keyword>
<evidence type="ECO:0000256" key="3">
    <source>
        <dbReference type="ARBA" id="ARBA00022475"/>
    </source>
</evidence>
<feature type="transmembrane region" description="Helical" evidence="7">
    <location>
        <begin position="135"/>
        <end position="159"/>
    </location>
</feature>
<evidence type="ECO:0000256" key="7">
    <source>
        <dbReference type="RuleBase" id="RU363032"/>
    </source>
</evidence>
<evidence type="ECO:0000256" key="8">
    <source>
        <dbReference type="SAM" id="MobiDB-lite"/>
    </source>
</evidence>
<dbReference type="InterPro" id="IPR035906">
    <property type="entry name" value="MetI-like_sf"/>
</dbReference>
<feature type="transmembrane region" description="Helical" evidence="7">
    <location>
        <begin position="269"/>
        <end position="291"/>
    </location>
</feature>
<keyword evidence="4 7" id="KW-0812">Transmembrane</keyword>
<organism evidence="10 11">
    <name type="scientific">Micromonospora haikouensis</name>
    <dbReference type="NCBI Taxonomy" id="686309"/>
    <lineage>
        <taxon>Bacteria</taxon>
        <taxon>Bacillati</taxon>
        <taxon>Actinomycetota</taxon>
        <taxon>Actinomycetes</taxon>
        <taxon>Micromonosporales</taxon>
        <taxon>Micromonosporaceae</taxon>
        <taxon>Micromonospora</taxon>
    </lineage>
</organism>
<evidence type="ECO:0000313" key="11">
    <source>
        <dbReference type="Proteomes" id="UP000032254"/>
    </source>
</evidence>
<keyword evidence="2 7" id="KW-0813">Transport</keyword>
<sequence length="306" mass="33510">MATRTDPSAPVATRATAPAPPAPSRRRGVNWRRVGNRAWTGLVIAVLLVITIYPLFWMFASSLKTENEFITEPLWSLPRELNFQNYVDAWELGGIGTVIRNSLLVTLPSLFFILALGAAAGFALEVMVWKGRNTVLLLIVGGMMLPLQLILLPLFTIYFRLGLTDSLLPLILTYVGHGLPLTVFLMAAYFRAVPRELFEASTLDGAGVFRAFFSVGLPMVRNGLLTLGLLMFFSVWNDLLIALTFNTSKELSTIQVGLLNFNGEYGSTLYGPLFAGICTTVLGILVVYVFINKQIMKGLAAGSLKG</sequence>
<evidence type="ECO:0000256" key="2">
    <source>
        <dbReference type="ARBA" id="ARBA00022448"/>
    </source>
</evidence>
<feature type="transmembrane region" description="Helical" evidence="7">
    <location>
        <begin position="110"/>
        <end position="128"/>
    </location>
</feature>
<proteinExistence type="inferred from homology"/>
<accession>A0A0D0URH4</accession>
<feature type="region of interest" description="Disordered" evidence="8">
    <location>
        <begin position="1"/>
        <end position="27"/>
    </location>
</feature>
<dbReference type="PATRIC" id="fig|47853.6.peg.5822"/>
<keyword evidence="6 7" id="KW-0472">Membrane</keyword>
<evidence type="ECO:0000256" key="1">
    <source>
        <dbReference type="ARBA" id="ARBA00004651"/>
    </source>
</evidence>
<evidence type="ECO:0000256" key="5">
    <source>
        <dbReference type="ARBA" id="ARBA00022989"/>
    </source>
</evidence>
<dbReference type="GO" id="GO:0005886">
    <property type="term" value="C:plasma membrane"/>
    <property type="evidence" value="ECO:0007669"/>
    <property type="project" value="UniProtKB-SubCell"/>
</dbReference>
<name>A0A0D0URH4_9ACTN</name>
<keyword evidence="3" id="KW-1003">Cell membrane</keyword>
<evidence type="ECO:0000259" key="9">
    <source>
        <dbReference type="PROSITE" id="PS50928"/>
    </source>
</evidence>
<dbReference type="Proteomes" id="UP000032254">
    <property type="component" value="Unassembled WGS sequence"/>
</dbReference>
<evidence type="ECO:0000256" key="6">
    <source>
        <dbReference type="ARBA" id="ARBA00023136"/>
    </source>
</evidence>
<dbReference type="Gene3D" id="1.10.3720.10">
    <property type="entry name" value="MetI-like"/>
    <property type="match status" value="1"/>
</dbReference>
<comment type="caution">
    <text evidence="10">The sequence shown here is derived from an EMBL/GenBank/DDBJ whole genome shotgun (WGS) entry which is preliminary data.</text>
</comment>
<keyword evidence="11" id="KW-1185">Reference proteome</keyword>
<feature type="compositionally biased region" description="Low complexity" evidence="8">
    <location>
        <begin position="7"/>
        <end position="17"/>
    </location>
</feature>
<dbReference type="PANTHER" id="PTHR43744:SF12">
    <property type="entry name" value="ABC TRANSPORTER PERMEASE PROTEIN MG189-RELATED"/>
    <property type="match status" value="1"/>
</dbReference>
<dbReference type="InterPro" id="IPR000515">
    <property type="entry name" value="MetI-like"/>
</dbReference>
<comment type="similarity">
    <text evidence="7">Belongs to the binding-protein-dependent transport system permease family.</text>
</comment>
<dbReference type="Pfam" id="PF00528">
    <property type="entry name" value="BPD_transp_1"/>
    <property type="match status" value="1"/>
</dbReference>
<dbReference type="EMBL" id="JXSX01000003">
    <property type="protein sequence ID" value="KIR61427.1"/>
    <property type="molecule type" value="Genomic_DNA"/>
</dbReference>
<feature type="transmembrane region" description="Helical" evidence="7">
    <location>
        <begin position="211"/>
        <end position="236"/>
    </location>
</feature>
<dbReference type="CDD" id="cd06261">
    <property type="entry name" value="TM_PBP2"/>
    <property type="match status" value="1"/>
</dbReference>
<evidence type="ECO:0000256" key="4">
    <source>
        <dbReference type="ARBA" id="ARBA00022692"/>
    </source>
</evidence>
<dbReference type="OrthoDB" id="61122at2"/>
<reference evidence="10 11" key="1">
    <citation type="submission" date="2015-01" db="EMBL/GenBank/DDBJ databases">
        <title>Sequencing and annotation of Micromonospora carbonacea strain JXNU-1 genome.</title>
        <authorList>
            <person name="Long Z."/>
            <person name="Huang Y."/>
            <person name="Jiang Y."/>
        </authorList>
    </citation>
    <scope>NUCLEOTIDE SEQUENCE [LARGE SCALE GENOMIC DNA]</scope>
    <source>
        <strain evidence="10 11">JXNU-1</strain>
    </source>
</reference>
<dbReference type="SUPFAM" id="SSF161098">
    <property type="entry name" value="MetI-like"/>
    <property type="match status" value="1"/>
</dbReference>
<evidence type="ECO:0000313" key="10">
    <source>
        <dbReference type="EMBL" id="KIR61427.1"/>
    </source>
</evidence>
<dbReference type="RefSeq" id="WP_043968377.1">
    <property type="nucleotide sequence ID" value="NZ_JBEZEP010000006.1"/>
</dbReference>
<feature type="transmembrane region" description="Helical" evidence="7">
    <location>
        <begin position="171"/>
        <end position="190"/>
    </location>
</feature>
<dbReference type="GeneID" id="301307812"/>
<feature type="domain" description="ABC transmembrane type-1" evidence="9">
    <location>
        <begin position="99"/>
        <end position="291"/>
    </location>
</feature>
<dbReference type="PANTHER" id="PTHR43744">
    <property type="entry name" value="ABC TRANSPORTER PERMEASE PROTEIN MG189-RELATED-RELATED"/>
    <property type="match status" value="1"/>
</dbReference>